<evidence type="ECO:0000313" key="1">
    <source>
        <dbReference type="EMBL" id="KAJ8629701.1"/>
    </source>
</evidence>
<evidence type="ECO:0000313" key="2">
    <source>
        <dbReference type="Proteomes" id="UP001234297"/>
    </source>
</evidence>
<name>A0ACC2L8F0_PERAE</name>
<proteinExistence type="predicted"/>
<comment type="caution">
    <text evidence="1">The sequence shown here is derived from an EMBL/GenBank/DDBJ whole genome shotgun (WGS) entry which is preliminary data.</text>
</comment>
<dbReference type="EMBL" id="CM056815">
    <property type="protein sequence ID" value="KAJ8629701.1"/>
    <property type="molecule type" value="Genomic_DNA"/>
</dbReference>
<dbReference type="Proteomes" id="UP001234297">
    <property type="component" value="Chromosome 7"/>
</dbReference>
<sequence length="82" mass="8903">MIDNLWETVEWKEKSKKARVSRSKMPWNHTSGSKSFLARSSIIVAEFGKRVSFLEGLVLQLAEHVGIDPSSLVGGDGTSGGA</sequence>
<accession>A0ACC2L8F0</accession>
<gene>
    <name evidence="1" type="ORF">MRB53_023024</name>
</gene>
<reference evidence="1 2" key="1">
    <citation type="journal article" date="2022" name="Hortic Res">
        <title>A haplotype resolved chromosomal level avocado genome allows analysis of novel avocado genes.</title>
        <authorList>
            <person name="Nath O."/>
            <person name="Fletcher S.J."/>
            <person name="Hayward A."/>
            <person name="Shaw L.M."/>
            <person name="Masouleh A.K."/>
            <person name="Furtado A."/>
            <person name="Henry R.J."/>
            <person name="Mitter N."/>
        </authorList>
    </citation>
    <scope>NUCLEOTIDE SEQUENCE [LARGE SCALE GENOMIC DNA]</scope>
    <source>
        <strain evidence="2">cv. Hass</strain>
    </source>
</reference>
<organism evidence="1 2">
    <name type="scientific">Persea americana</name>
    <name type="common">Avocado</name>
    <dbReference type="NCBI Taxonomy" id="3435"/>
    <lineage>
        <taxon>Eukaryota</taxon>
        <taxon>Viridiplantae</taxon>
        <taxon>Streptophyta</taxon>
        <taxon>Embryophyta</taxon>
        <taxon>Tracheophyta</taxon>
        <taxon>Spermatophyta</taxon>
        <taxon>Magnoliopsida</taxon>
        <taxon>Magnoliidae</taxon>
        <taxon>Laurales</taxon>
        <taxon>Lauraceae</taxon>
        <taxon>Persea</taxon>
    </lineage>
</organism>
<protein>
    <submittedName>
        <fullName evidence="1">Uncharacterized protein</fullName>
    </submittedName>
</protein>
<keyword evidence="2" id="KW-1185">Reference proteome</keyword>